<dbReference type="Proteomes" id="UP000692954">
    <property type="component" value="Unassembled WGS sequence"/>
</dbReference>
<evidence type="ECO:0008006" key="4">
    <source>
        <dbReference type="Google" id="ProtNLM"/>
    </source>
</evidence>
<dbReference type="GO" id="GO:0016226">
    <property type="term" value="P:iron-sulfur cluster assembly"/>
    <property type="evidence" value="ECO:0007669"/>
    <property type="project" value="TreeGrafter"/>
</dbReference>
<dbReference type="PANTHER" id="PTHR19920">
    <property type="entry name" value="WD40 PROTEIN CIAO1"/>
    <property type="match status" value="1"/>
</dbReference>
<keyword evidence="3" id="KW-1185">Reference proteome</keyword>
<feature type="repeat" description="WD" evidence="1">
    <location>
        <begin position="227"/>
        <end position="259"/>
    </location>
</feature>
<dbReference type="SMART" id="SM00320">
    <property type="entry name" value="WD40"/>
    <property type="match status" value="4"/>
</dbReference>
<comment type="caution">
    <text evidence="2">The sequence shown here is derived from an EMBL/GenBank/DDBJ whole genome shotgun (WGS) entry which is preliminary data.</text>
</comment>
<evidence type="ECO:0000313" key="2">
    <source>
        <dbReference type="EMBL" id="CAD8129635.1"/>
    </source>
</evidence>
<gene>
    <name evidence="2" type="ORF">PSON_ATCC_30995.1.T2350015</name>
</gene>
<organism evidence="2 3">
    <name type="scientific">Paramecium sonneborni</name>
    <dbReference type="NCBI Taxonomy" id="65129"/>
    <lineage>
        <taxon>Eukaryota</taxon>
        <taxon>Sar</taxon>
        <taxon>Alveolata</taxon>
        <taxon>Ciliophora</taxon>
        <taxon>Intramacronucleata</taxon>
        <taxon>Oligohymenophorea</taxon>
        <taxon>Peniculida</taxon>
        <taxon>Parameciidae</taxon>
        <taxon>Paramecium</taxon>
    </lineage>
</organism>
<name>A0A8S1RRT2_9CILI</name>
<feature type="repeat" description="WD" evidence="1">
    <location>
        <begin position="272"/>
        <end position="303"/>
    </location>
</feature>
<keyword evidence="1" id="KW-0853">WD repeat</keyword>
<dbReference type="PANTHER" id="PTHR19920:SF0">
    <property type="entry name" value="CYTOSOLIC IRON-SULFUR PROTEIN ASSEMBLY PROTEIN CIAO1-RELATED"/>
    <property type="match status" value="1"/>
</dbReference>
<protein>
    <recommendedName>
        <fullName evidence="4">WD domain, G-beta repeat protein</fullName>
    </recommendedName>
</protein>
<evidence type="ECO:0000313" key="3">
    <source>
        <dbReference type="Proteomes" id="UP000692954"/>
    </source>
</evidence>
<reference evidence="2" key="1">
    <citation type="submission" date="2021-01" db="EMBL/GenBank/DDBJ databases">
        <authorList>
            <consortium name="Genoscope - CEA"/>
            <person name="William W."/>
        </authorList>
    </citation>
    <scope>NUCLEOTIDE SEQUENCE</scope>
</reference>
<dbReference type="InterPro" id="IPR001680">
    <property type="entry name" value="WD40_rpt"/>
</dbReference>
<sequence>MQMRCTQADHRNQQIIGFCIHSTCQMQRPYCNFCLPSHSQHLNKLTSQELILDWMKQKILIVQNVQQNVQECLIAFDNLSNLILPHCNFNIQQFPELGISEIDQVIKGLCQMEDCENKLFKKLEQQIGRIKTIVFEILKKTKNQTNIKQNDYLQILKNIEQPTQQFIQKKNLNSFTFELIKENSIKQNQWCCAIAFNRDQSIVVAGCENDIKVFQNIQGKLNQIQFLREHTQLVQSLNFMKNTNNFVSGSMDFSIIIWQAIRNNQWKCQQKLNGHQDQIFCLLLNNTDDLIISGSLDYTIKFWMKQDQWLCQQTITDHTNRVFSLSLNEQQNQLISTSEDQQILIIEQQKQNKQWFVTQKIIVNQFGLNYVLQRIINLHSNLIVKKQCMFIRWIQILNNIQGLRKLLQRVVHISMFVYLDNNTYSKNASF</sequence>
<dbReference type="PROSITE" id="PS50082">
    <property type="entry name" value="WD_REPEATS_2"/>
    <property type="match status" value="2"/>
</dbReference>
<evidence type="ECO:0000256" key="1">
    <source>
        <dbReference type="PROSITE-ProRule" id="PRU00221"/>
    </source>
</evidence>
<proteinExistence type="predicted"/>
<dbReference type="GO" id="GO:0097361">
    <property type="term" value="C:cytosolic [4Fe-4S] assembly targeting complex"/>
    <property type="evidence" value="ECO:0007669"/>
    <property type="project" value="TreeGrafter"/>
</dbReference>
<dbReference type="PROSITE" id="PS50294">
    <property type="entry name" value="WD_REPEATS_REGION"/>
    <property type="match status" value="2"/>
</dbReference>
<accession>A0A8S1RRT2</accession>
<dbReference type="OrthoDB" id="323983at2759"/>
<dbReference type="EMBL" id="CAJJDN010000235">
    <property type="protein sequence ID" value="CAD8129635.1"/>
    <property type="molecule type" value="Genomic_DNA"/>
</dbReference>
<dbReference type="Pfam" id="PF00400">
    <property type="entry name" value="WD40"/>
    <property type="match status" value="3"/>
</dbReference>
<dbReference type="AlphaFoldDB" id="A0A8S1RRT2"/>